<evidence type="ECO:0000313" key="7">
    <source>
        <dbReference type="Proteomes" id="UP001172681"/>
    </source>
</evidence>
<reference evidence="6" key="1">
    <citation type="submission" date="2022-10" db="EMBL/GenBank/DDBJ databases">
        <title>Culturing micro-colonial fungi from biological soil crusts in the Mojave desert and describing Neophaeococcomyces mojavensis, and introducing the new genera and species Taxawa tesnikishii.</title>
        <authorList>
            <person name="Kurbessoian T."/>
            <person name="Stajich J.E."/>
        </authorList>
    </citation>
    <scope>NUCLEOTIDE SEQUENCE</scope>
    <source>
        <strain evidence="6">TK_35</strain>
    </source>
</reference>
<feature type="transmembrane region" description="Helical" evidence="4">
    <location>
        <begin position="144"/>
        <end position="168"/>
    </location>
</feature>
<feature type="transmembrane region" description="Helical" evidence="4">
    <location>
        <begin position="211"/>
        <end position="231"/>
    </location>
</feature>
<evidence type="ECO:0000256" key="2">
    <source>
        <dbReference type="ARBA" id="ARBA00006727"/>
    </source>
</evidence>
<dbReference type="Gene3D" id="1.20.1250.20">
    <property type="entry name" value="MFS general substrate transporter like domains"/>
    <property type="match status" value="2"/>
</dbReference>
<dbReference type="GO" id="GO:0016020">
    <property type="term" value="C:membrane"/>
    <property type="evidence" value="ECO:0007669"/>
    <property type="project" value="UniProtKB-SubCell"/>
</dbReference>
<keyword evidence="4" id="KW-0812">Transmembrane</keyword>
<comment type="subcellular location">
    <subcellularLocation>
        <location evidence="1">Membrane</location>
        <topology evidence="1">Multi-pass membrane protein</topology>
    </subcellularLocation>
</comment>
<sequence>MVSNYQTMQEPSVQNNENDSTSKEPQLSNEPEGSVEAGEPEEPTYSEGGPKAILILFGCFCAFFSALSMLNSIGAYQASISQDQLKQIPQGSIGWIFGFHGFFSFFSGLFFGPLFDAWGPKPLAAAASCTTAVTYLTLGVCRTYWEFFLCIGVMGGLTTALMFTAAMGTVQHWFFRHRGMATGIAVSGGSVGGIVFPTILGALIPRLGFQWATRVVGLTLVPVSLISLLLMKARFSAPFHSWRSIVPSLSPLRRLRNLLLAGSLFFVETSIFIPVAYLASYGLQQGLPESISYRLLTFLNVGSLIGRWLPGYLGDKIGRFNAFILALVLCLVSVLGIWLPAGSNKAQITAFAILFGIGSGSGISLAPACLSQLCNIEEYGRFFTTFYTVASFGSLIGIPISGQILEATKGDFYGLIVFAGLAYGCALFLLTLVRVLEVGWAFTTKF</sequence>
<evidence type="ECO:0000256" key="3">
    <source>
        <dbReference type="SAM" id="MobiDB-lite"/>
    </source>
</evidence>
<feature type="transmembrane region" description="Helical" evidence="4">
    <location>
        <begin position="180"/>
        <end position="205"/>
    </location>
</feature>
<dbReference type="EMBL" id="JAPDRN010000009">
    <property type="protein sequence ID" value="KAJ9642780.1"/>
    <property type="molecule type" value="Genomic_DNA"/>
</dbReference>
<feature type="compositionally biased region" description="Polar residues" evidence="3">
    <location>
        <begin position="1"/>
        <end position="31"/>
    </location>
</feature>
<dbReference type="InterPro" id="IPR011701">
    <property type="entry name" value="MFS"/>
</dbReference>
<evidence type="ECO:0000259" key="5">
    <source>
        <dbReference type="PROSITE" id="PS50850"/>
    </source>
</evidence>
<dbReference type="Proteomes" id="UP001172681">
    <property type="component" value="Unassembled WGS sequence"/>
</dbReference>
<gene>
    <name evidence="6" type="ORF">H2204_002428</name>
</gene>
<proteinExistence type="inferred from homology"/>
<keyword evidence="4" id="KW-0472">Membrane</keyword>
<dbReference type="InterPro" id="IPR020846">
    <property type="entry name" value="MFS_dom"/>
</dbReference>
<evidence type="ECO:0000313" key="6">
    <source>
        <dbReference type="EMBL" id="KAJ9642780.1"/>
    </source>
</evidence>
<dbReference type="InterPro" id="IPR050327">
    <property type="entry name" value="Proton-linked_MCT"/>
</dbReference>
<dbReference type="GO" id="GO:0022857">
    <property type="term" value="F:transmembrane transporter activity"/>
    <property type="evidence" value="ECO:0007669"/>
    <property type="project" value="InterPro"/>
</dbReference>
<feature type="region of interest" description="Disordered" evidence="3">
    <location>
        <begin position="1"/>
        <end position="46"/>
    </location>
</feature>
<feature type="transmembrane region" description="Helical" evidence="4">
    <location>
        <begin position="382"/>
        <end position="400"/>
    </location>
</feature>
<feature type="transmembrane region" description="Helical" evidence="4">
    <location>
        <begin position="258"/>
        <end position="279"/>
    </location>
</feature>
<feature type="transmembrane region" description="Helical" evidence="4">
    <location>
        <begin position="93"/>
        <end position="115"/>
    </location>
</feature>
<dbReference type="SUPFAM" id="SSF103473">
    <property type="entry name" value="MFS general substrate transporter"/>
    <property type="match status" value="1"/>
</dbReference>
<feature type="domain" description="Major facilitator superfamily (MFS) profile" evidence="5">
    <location>
        <begin position="254"/>
        <end position="446"/>
    </location>
</feature>
<dbReference type="InterPro" id="IPR036259">
    <property type="entry name" value="MFS_trans_sf"/>
</dbReference>
<dbReference type="PANTHER" id="PTHR11360:SF177">
    <property type="entry name" value="RIBOFLAVIN TRANSPORTER MCH5"/>
    <property type="match status" value="1"/>
</dbReference>
<dbReference type="PANTHER" id="PTHR11360">
    <property type="entry name" value="MONOCARBOXYLATE TRANSPORTER"/>
    <property type="match status" value="1"/>
</dbReference>
<dbReference type="AlphaFoldDB" id="A0AA38YBX4"/>
<feature type="transmembrane region" description="Helical" evidence="4">
    <location>
        <begin position="347"/>
        <end position="370"/>
    </location>
</feature>
<keyword evidence="7" id="KW-1185">Reference proteome</keyword>
<dbReference type="Pfam" id="PF07690">
    <property type="entry name" value="MFS_1"/>
    <property type="match status" value="1"/>
</dbReference>
<keyword evidence="4" id="KW-1133">Transmembrane helix</keyword>
<accession>A0AA38YBX4</accession>
<feature type="transmembrane region" description="Helical" evidence="4">
    <location>
        <begin position="291"/>
        <end position="310"/>
    </location>
</feature>
<organism evidence="6 7">
    <name type="scientific">Knufia peltigerae</name>
    <dbReference type="NCBI Taxonomy" id="1002370"/>
    <lineage>
        <taxon>Eukaryota</taxon>
        <taxon>Fungi</taxon>
        <taxon>Dikarya</taxon>
        <taxon>Ascomycota</taxon>
        <taxon>Pezizomycotina</taxon>
        <taxon>Eurotiomycetes</taxon>
        <taxon>Chaetothyriomycetidae</taxon>
        <taxon>Chaetothyriales</taxon>
        <taxon>Trichomeriaceae</taxon>
        <taxon>Knufia</taxon>
    </lineage>
</organism>
<name>A0AA38YBX4_9EURO</name>
<protein>
    <recommendedName>
        <fullName evidence="5">Major facilitator superfamily (MFS) profile domain-containing protein</fullName>
    </recommendedName>
</protein>
<comment type="caution">
    <text evidence="6">The sequence shown here is derived from an EMBL/GenBank/DDBJ whole genome shotgun (WGS) entry which is preliminary data.</text>
</comment>
<feature type="transmembrane region" description="Helical" evidence="4">
    <location>
        <begin position="52"/>
        <end position="73"/>
    </location>
</feature>
<feature type="transmembrane region" description="Helical" evidence="4">
    <location>
        <begin position="322"/>
        <end position="341"/>
    </location>
</feature>
<dbReference type="PROSITE" id="PS50850">
    <property type="entry name" value="MFS"/>
    <property type="match status" value="1"/>
</dbReference>
<feature type="transmembrane region" description="Helical" evidence="4">
    <location>
        <begin position="412"/>
        <end position="436"/>
    </location>
</feature>
<evidence type="ECO:0000256" key="4">
    <source>
        <dbReference type="SAM" id="Phobius"/>
    </source>
</evidence>
<evidence type="ECO:0000256" key="1">
    <source>
        <dbReference type="ARBA" id="ARBA00004141"/>
    </source>
</evidence>
<comment type="similarity">
    <text evidence="2">Belongs to the major facilitator superfamily. Monocarboxylate porter (TC 2.A.1.13) family.</text>
</comment>